<dbReference type="RefSeq" id="WP_190195362.1">
    <property type="nucleotide sequence ID" value="NZ_BMVU01000136.1"/>
</dbReference>
<evidence type="ECO:0000313" key="1">
    <source>
        <dbReference type="EMBL" id="GGY18934.1"/>
    </source>
</evidence>
<reference evidence="1" key="1">
    <citation type="journal article" date="2014" name="Int. J. Syst. Evol. Microbiol.">
        <title>Complete genome sequence of Corynebacterium casei LMG S-19264T (=DSM 44701T), isolated from a smear-ripened cheese.</title>
        <authorList>
            <consortium name="US DOE Joint Genome Institute (JGI-PGF)"/>
            <person name="Walter F."/>
            <person name="Albersmeier A."/>
            <person name="Kalinowski J."/>
            <person name="Ruckert C."/>
        </authorList>
    </citation>
    <scope>NUCLEOTIDE SEQUENCE</scope>
    <source>
        <strain evidence="1">JCM 4790</strain>
    </source>
</reference>
<accession>A0A918UAX3</accession>
<dbReference type="Proteomes" id="UP000619244">
    <property type="component" value="Unassembled WGS sequence"/>
</dbReference>
<evidence type="ECO:0008006" key="3">
    <source>
        <dbReference type="Google" id="ProtNLM"/>
    </source>
</evidence>
<evidence type="ECO:0000313" key="2">
    <source>
        <dbReference type="Proteomes" id="UP000619244"/>
    </source>
</evidence>
<dbReference type="EMBL" id="BMVU01000136">
    <property type="protein sequence ID" value="GGY18934.1"/>
    <property type="molecule type" value="Genomic_DNA"/>
</dbReference>
<comment type="caution">
    <text evidence="1">The sequence shown here is derived from an EMBL/GenBank/DDBJ whole genome shotgun (WGS) entry which is preliminary data.</text>
</comment>
<dbReference type="AlphaFoldDB" id="A0A918UAX3"/>
<protein>
    <recommendedName>
        <fullName evidence="3">Restriction endonuclease type IV Mrr domain-containing protein</fullName>
    </recommendedName>
</protein>
<gene>
    <name evidence="1" type="ORF">GCM10010358_82430</name>
</gene>
<proteinExistence type="predicted"/>
<name>A0A918UAX3_9ACTN</name>
<keyword evidence="2" id="KW-1185">Reference proteome</keyword>
<organism evidence="1 2">
    <name type="scientific">Streptomyces minutiscleroticus</name>
    <dbReference type="NCBI Taxonomy" id="68238"/>
    <lineage>
        <taxon>Bacteria</taxon>
        <taxon>Bacillati</taxon>
        <taxon>Actinomycetota</taxon>
        <taxon>Actinomycetes</taxon>
        <taxon>Kitasatosporales</taxon>
        <taxon>Streptomycetaceae</taxon>
        <taxon>Streptomyces</taxon>
    </lineage>
</organism>
<sequence length="357" mass="39403">MAIDWDRIGQREFDRHVEALLYRMFNGSAGKVIAVNGRGGDDGIDVQVSTDAGIRIFQLKYYPDGFPGSVKGRRSAIKKSFTRAMKHQPVEWTLVVPGTLTPSERSFVDRLAQGHAVTVSVLDRPGLDNGFADFPGLEATFTRNQLREAARDYNQEKALLLSGDDLVERVRALGARADTVDEDWTWDFERRGDLVVRTLREQHPLAHKRSPITMRVVGRATEMNTDLTAALNRALGFGIAEEVTLPPHVLESLTIEGPEFIAQRITDATLTWKPVNPTASVGATAEVSFLTSENTVAARYSGRLHAVGSGGLGASIEVDVYGARFQMMLPFNRKTPAKIRFTYKLKGHEPASAIKIL</sequence>
<reference evidence="1" key="2">
    <citation type="submission" date="2020-09" db="EMBL/GenBank/DDBJ databases">
        <authorList>
            <person name="Sun Q."/>
            <person name="Ohkuma M."/>
        </authorList>
    </citation>
    <scope>NUCLEOTIDE SEQUENCE</scope>
    <source>
        <strain evidence="1">JCM 4790</strain>
    </source>
</reference>